<evidence type="ECO:0000313" key="5">
    <source>
        <dbReference type="Proteomes" id="UP000283269"/>
    </source>
</evidence>
<dbReference type="InterPro" id="IPR050546">
    <property type="entry name" value="Glycosyl_Hydrlase_16"/>
</dbReference>
<dbReference type="Gene3D" id="2.60.120.200">
    <property type="match status" value="1"/>
</dbReference>
<dbReference type="PANTHER" id="PTHR10963">
    <property type="entry name" value="GLYCOSYL HYDROLASE-RELATED"/>
    <property type="match status" value="1"/>
</dbReference>
<dbReference type="Proteomes" id="UP000283269">
    <property type="component" value="Unassembled WGS sequence"/>
</dbReference>
<organism evidence="4 5">
    <name type="scientific">Psilocybe cyanescens</name>
    <dbReference type="NCBI Taxonomy" id="93625"/>
    <lineage>
        <taxon>Eukaryota</taxon>
        <taxon>Fungi</taxon>
        <taxon>Dikarya</taxon>
        <taxon>Basidiomycota</taxon>
        <taxon>Agaricomycotina</taxon>
        <taxon>Agaricomycetes</taxon>
        <taxon>Agaricomycetidae</taxon>
        <taxon>Agaricales</taxon>
        <taxon>Agaricineae</taxon>
        <taxon>Strophariaceae</taxon>
        <taxon>Psilocybe</taxon>
    </lineage>
</organism>
<dbReference type="GO" id="GO:0009251">
    <property type="term" value="P:glucan catabolic process"/>
    <property type="evidence" value="ECO:0007669"/>
    <property type="project" value="TreeGrafter"/>
</dbReference>
<dbReference type="OrthoDB" id="192832at2759"/>
<dbReference type="InParanoid" id="A0A409WUW5"/>
<dbReference type="PANTHER" id="PTHR10963:SF24">
    <property type="entry name" value="GLYCOSIDASE C21B10.07-RELATED"/>
    <property type="match status" value="1"/>
</dbReference>
<dbReference type="Pfam" id="PF26113">
    <property type="entry name" value="GH16_XgeA"/>
    <property type="match status" value="1"/>
</dbReference>
<feature type="signal peptide" evidence="2">
    <location>
        <begin position="1"/>
        <end position="15"/>
    </location>
</feature>
<feature type="compositionally biased region" description="Low complexity" evidence="1">
    <location>
        <begin position="353"/>
        <end position="369"/>
    </location>
</feature>
<comment type="caution">
    <text evidence="4">The sequence shown here is derived from an EMBL/GenBank/DDBJ whole genome shotgun (WGS) entry which is preliminary data.</text>
</comment>
<feature type="region of interest" description="Disordered" evidence="1">
    <location>
        <begin position="353"/>
        <end position="378"/>
    </location>
</feature>
<protein>
    <recommendedName>
        <fullName evidence="3">GH16 domain-containing protein</fullName>
    </recommendedName>
</protein>
<dbReference type="GO" id="GO:0004553">
    <property type="term" value="F:hydrolase activity, hydrolyzing O-glycosyl compounds"/>
    <property type="evidence" value="ECO:0007669"/>
    <property type="project" value="InterPro"/>
</dbReference>
<dbReference type="PROSITE" id="PS51762">
    <property type="entry name" value="GH16_2"/>
    <property type="match status" value="1"/>
</dbReference>
<dbReference type="InterPro" id="IPR013320">
    <property type="entry name" value="ConA-like_dom_sf"/>
</dbReference>
<dbReference type="InterPro" id="IPR000757">
    <property type="entry name" value="Beta-glucanase-like"/>
</dbReference>
<dbReference type="EMBL" id="NHYD01003154">
    <property type="protein sequence ID" value="PPQ82269.1"/>
    <property type="molecule type" value="Genomic_DNA"/>
</dbReference>
<sequence>MYVTLLAILFASAFAQEMHLAANYSGDAFFDLWNYKSFEGTGIQLLTVYLIGVVNFTDQVFAREQNLLFVNSVGNIIMKTDNFTDGSSNSSFVRNSLQLLSKDPITPGTLMIMDAVHMPFGCAVWPAFWMNGGPNWPQLGEIDIVENINLATNNAYNLHTTQGCKASTQVQITGDLISTDCFNVTNHDQGCKVTDSDLSYGSGFANNGGGAFAFLWNDDGMKIWFFPRPTIPADLPSANPNPDTWGTPTAFYPSSTCDTTKFFGPQTLILVESTVIFSLPTSWLTTLPEICSYVQEINVCGNFAVEKFNDTCSSVAAQCTDVVPNPAAFDEAYFEIRYITTFSNSTILKANTTGGSSSSDPSPSGTAGSQTPSAQANSKSNGHSLSILGPLSVLSGAVALLFAFASY</sequence>
<keyword evidence="2" id="KW-0732">Signal</keyword>
<keyword evidence="5" id="KW-1185">Reference proteome</keyword>
<evidence type="ECO:0000259" key="3">
    <source>
        <dbReference type="PROSITE" id="PS51762"/>
    </source>
</evidence>
<evidence type="ECO:0000313" key="4">
    <source>
        <dbReference type="EMBL" id="PPQ82269.1"/>
    </source>
</evidence>
<gene>
    <name evidence="4" type="ORF">CVT25_008417</name>
</gene>
<dbReference type="STRING" id="93625.A0A409WUW5"/>
<dbReference type="AlphaFoldDB" id="A0A409WUW5"/>
<reference evidence="4 5" key="1">
    <citation type="journal article" date="2018" name="Evol. Lett.">
        <title>Horizontal gene cluster transfer increased hallucinogenic mushroom diversity.</title>
        <authorList>
            <person name="Reynolds H.T."/>
            <person name="Vijayakumar V."/>
            <person name="Gluck-Thaler E."/>
            <person name="Korotkin H.B."/>
            <person name="Matheny P.B."/>
            <person name="Slot J.C."/>
        </authorList>
    </citation>
    <scope>NUCLEOTIDE SEQUENCE [LARGE SCALE GENOMIC DNA]</scope>
    <source>
        <strain evidence="4 5">2631</strain>
    </source>
</reference>
<feature type="chain" id="PRO_5019198484" description="GH16 domain-containing protein" evidence="2">
    <location>
        <begin position="16"/>
        <end position="407"/>
    </location>
</feature>
<dbReference type="SUPFAM" id="SSF49899">
    <property type="entry name" value="Concanavalin A-like lectins/glucanases"/>
    <property type="match status" value="1"/>
</dbReference>
<accession>A0A409WUW5</accession>
<evidence type="ECO:0000256" key="2">
    <source>
        <dbReference type="SAM" id="SignalP"/>
    </source>
</evidence>
<name>A0A409WUW5_PSICY</name>
<proteinExistence type="predicted"/>
<feature type="domain" description="GH16" evidence="3">
    <location>
        <begin position="36"/>
        <end position="268"/>
    </location>
</feature>
<evidence type="ECO:0000256" key="1">
    <source>
        <dbReference type="SAM" id="MobiDB-lite"/>
    </source>
</evidence>